<organism evidence="2 3">
    <name type="scientific">Geodia barretti</name>
    <name type="common">Barrett's horny sponge</name>
    <dbReference type="NCBI Taxonomy" id="519541"/>
    <lineage>
        <taxon>Eukaryota</taxon>
        <taxon>Metazoa</taxon>
        <taxon>Porifera</taxon>
        <taxon>Demospongiae</taxon>
        <taxon>Heteroscleromorpha</taxon>
        <taxon>Tetractinellida</taxon>
        <taxon>Astrophorina</taxon>
        <taxon>Geodiidae</taxon>
        <taxon>Geodia</taxon>
    </lineage>
</organism>
<dbReference type="Pfam" id="PF02296">
    <property type="entry name" value="Alpha_adaptin_C"/>
    <property type="match status" value="1"/>
</dbReference>
<dbReference type="AlphaFoldDB" id="A0AA35TAB9"/>
<dbReference type="SUPFAM" id="SSF55711">
    <property type="entry name" value="Subdomain of clathrin and coatomer appendage domain"/>
    <property type="match status" value="1"/>
</dbReference>
<evidence type="ECO:0000259" key="1">
    <source>
        <dbReference type="Pfam" id="PF02296"/>
    </source>
</evidence>
<evidence type="ECO:0000313" key="2">
    <source>
        <dbReference type="EMBL" id="CAI8044177.1"/>
    </source>
</evidence>
<comment type="caution">
    <text evidence="2">The sequence shown here is derived from an EMBL/GenBank/DDBJ whole genome shotgun (WGS) entry which is preliminary data.</text>
</comment>
<protein>
    <submittedName>
        <fullName evidence="2">AP-2 complex subunit alpha-2</fullName>
    </submittedName>
</protein>
<accession>A0AA35TAB9</accession>
<dbReference type="InterPro" id="IPR013041">
    <property type="entry name" value="Clathrin_app_Ig-like_sf"/>
</dbReference>
<dbReference type="SUPFAM" id="SSF49348">
    <property type="entry name" value="Clathrin adaptor appendage domain"/>
    <property type="match status" value="1"/>
</dbReference>
<sequence>MTVSISMLYFPNWLPPVLNVQPKPISNMIDVGAQVQQVINVECRGVFFEPVLLEIKFQGTPSSRPQTACHVLQVHGARYHDVTGLLPEMETAADLAGFGFSVLEGVDPNPANCVSAGVINTSSVLIGCLLRLEPNIDSKMYRLTVRTSNDKVTEHLCSVLSEQF</sequence>
<dbReference type="Gene3D" id="3.30.310.10">
    <property type="entry name" value="TATA-Binding Protein"/>
    <property type="match status" value="1"/>
</dbReference>
<gene>
    <name evidence="2" type="ORF">GBAR_LOCUS24532</name>
</gene>
<dbReference type="GO" id="GO:0016192">
    <property type="term" value="P:vesicle-mediated transport"/>
    <property type="evidence" value="ECO:0007669"/>
    <property type="project" value="InterPro"/>
</dbReference>
<dbReference type="Proteomes" id="UP001174909">
    <property type="component" value="Unassembled WGS sequence"/>
</dbReference>
<dbReference type="InterPro" id="IPR012295">
    <property type="entry name" value="TBP_dom_sf"/>
</dbReference>
<feature type="domain" description="Clathrin adaptor alpha-adaptin appendage C-terminal subdomain" evidence="1">
    <location>
        <begin position="91"/>
        <end position="160"/>
    </location>
</feature>
<evidence type="ECO:0000313" key="3">
    <source>
        <dbReference type="Proteomes" id="UP001174909"/>
    </source>
</evidence>
<dbReference type="InterPro" id="IPR009028">
    <property type="entry name" value="Coatomer/calthrin_app_sub_C"/>
</dbReference>
<proteinExistence type="predicted"/>
<dbReference type="GO" id="GO:0030131">
    <property type="term" value="C:clathrin adaptor complex"/>
    <property type="evidence" value="ECO:0007669"/>
    <property type="project" value="InterPro"/>
</dbReference>
<keyword evidence="3" id="KW-1185">Reference proteome</keyword>
<dbReference type="GO" id="GO:0006886">
    <property type="term" value="P:intracellular protein transport"/>
    <property type="evidence" value="ECO:0007669"/>
    <property type="project" value="InterPro"/>
</dbReference>
<name>A0AA35TAB9_GEOBA</name>
<dbReference type="InterPro" id="IPR003164">
    <property type="entry name" value="Clathrin_a-adaptin_app_sub_C"/>
</dbReference>
<dbReference type="EMBL" id="CASHTH010003382">
    <property type="protein sequence ID" value="CAI8044177.1"/>
    <property type="molecule type" value="Genomic_DNA"/>
</dbReference>
<reference evidence="2" key="1">
    <citation type="submission" date="2023-03" db="EMBL/GenBank/DDBJ databases">
        <authorList>
            <person name="Steffen K."/>
            <person name="Cardenas P."/>
        </authorList>
    </citation>
    <scope>NUCLEOTIDE SEQUENCE</scope>
</reference>